<proteinExistence type="predicted"/>
<dbReference type="PROSITE" id="PS51898">
    <property type="entry name" value="TYR_RECOMBINASE"/>
    <property type="match status" value="1"/>
</dbReference>
<evidence type="ECO:0000256" key="1">
    <source>
        <dbReference type="ARBA" id="ARBA00023125"/>
    </source>
</evidence>
<dbReference type="RefSeq" id="WP_118009045.1">
    <property type="nucleotide sequence ID" value="NZ_QRNK01000034.1"/>
</dbReference>
<evidence type="ECO:0000256" key="2">
    <source>
        <dbReference type="ARBA" id="ARBA00023172"/>
    </source>
</evidence>
<reference evidence="4 5" key="1">
    <citation type="submission" date="2018-08" db="EMBL/GenBank/DDBJ databases">
        <title>A genome reference for cultivated species of the human gut microbiota.</title>
        <authorList>
            <person name="Zou Y."/>
            <person name="Xue W."/>
            <person name="Luo G."/>
        </authorList>
    </citation>
    <scope>NUCLEOTIDE SEQUENCE [LARGE SCALE GENOMIC DNA]</scope>
    <source>
        <strain evidence="4 5">AF36-7BH</strain>
    </source>
</reference>
<keyword evidence="2" id="KW-0233">DNA recombination</keyword>
<name>A0A415M7S1_9FIRM</name>
<dbReference type="PANTHER" id="PTHR30349:SF89">
    <property type="entry name" value="INTEGRASE_RECOMBINASE"/>
    <property type="match status" value="1"/>
</dbReference>
<keyword evidence="1" id="KW-0238">DNA-binding</keyword>
<accession>A0A415M7S1</accession>
<gene>
    <name evidence="4" type="ORF">DW007_15035</name>
</gene>
<dbReference type="GO" id="GO:0015074">
    <property type="term" value="P:DNA integration"/>
    <property type="evidence" value="ECO:0007669"/>
    <property type="project" value="InterPro"/>
</dbReference>
<dbReference type="AlphaFoldDB" id="A0A415M7S1"/>
<evidence type="ECO:0000313" key="5">
    <source>
        <dbReference type="Proteomes" id="UP000285201"/>
    </source>
</evidence>
<dbReference type="GO" id="GO:0006310">
    <property type="term" value="P:DNA recombination"/>
    <property type="evidence" value="ECO:0007669"/>
    <property type="project" value="UniProtKB-KW"/>
</dbReference>
<protein>
    <submittedName>
        <fullName evidence="4">Integrase</fullName>
    </submittedName>
</protein>
<dbReference type="InterPro" id="IPR002104">
    <property type="entry name" value="Integrase_catalytic"/>
</dbReference>
<sequence length="302" mass="34908">MKKMFITERSIEEYRKILVREEKGRLTVEKYVRDMKKFYEYAAGKCISKQLVIDYKYYLENTGDYKISSINSFLASVNHYLEVMDCADMKVKMIKVQKNMFATEERELTKGEYECLIDTAVSMGNEQLALIIQTLGSTGIRISELKSVTLESVIRGVADIHNKGKLRRILYPSELRNALIRYADRHGIVRGSIFITRTGSPLNRCNIWKMMKQLSVAAGIDPSKVFPHNMRHLFARSFYNIKKDIARLADVLGHSNIETTRIYVKSSGEEHRKLLDSMKMVIKSDYIIKKVVNRKCFAKSTT</sequence>
<organism evidence="4 5">
    <name type="scientific">Lachnospira eligens</name>
    <dbReference type="NCBI Taxonomy" id="39485"/>
    <lineage>
        <taxon>Bacteria</taxon>
        <taxon>Bacillati</taxon>
        <taxon>Bacillota</taxon>
        <taxon>Clostridia</taxon>
        <taxon>Lachnospirales</taxon>
        <taxon>Lachnospiraceae</taxon>
        <taxon>Lachnospira</taxon>
    </lineage>
</organism>
<dbReference type="InterPro" id="IPR011010">
    <property type="entry name" value="DNA_brk_join_enz"/>
</dbReference>
<dbReference type="GO" id="GO:0003677">
    <property type="term" value="F:DNA binding"/>
    <property type="evidence" value="ECO:0007669"/>
    <property type="project" value="UniProtKB-KW"/>
</dbReference>
<evidence type="ECO:0000259" key="3">
    <source>
        <dbReference type="PROSITE" id="PS51898"/>
    </source>
</evidence>
<comment type="caution">
    <text evidence="4">The sequence shown here is derived from an EMBL/GenBank/DDBJ whole genome shotgun (WGS) entry which is preliminary data.</text>
</comment>
<dbReference type="Proteomes" id="UP000285201">
    <property type="component" value="Unassembled WGS sequence"/>
</dbReference>
<feature type="domain" description="Tyr recombinase" evidence="3">
    <location>
        <begin position="103"/>
        <end position="276"/>
    </location>
</feature>
<dbReference type="Gene3D" id="1.10.150.130">
    <property type="match status" value="1"/>
</dbReference>
<dbReference type="SUPFAM" id="SSF56349">
    <property type="entry name" value="DNA breaking-rejoining enzymes"/>
    <property type="match status" value="1"/>
</dbReference>
<dbReference type="Pfam" id="PF00589">
    <property type="entry name" value="Phage_integrase"/>
    <property type="match status" value="1"/>
</dbReference>
<dbReference type="InterPro" id="IPR013762">
    <property type="entry name" value="Integrase-like_cat_sf"/>
</dbReference>
<dbReference type="InterPro" id="IPR050090">
    <property type="entry name" value="Tyrosine_recombinase_XerCD"/>
</dbReference>
<dbReference type="PANTHER" id="PTHR30349">
    <property type="entry name" value="PHAGE INTEGRASE-RELATED"/>
    <property type="match status" value="1"/>
</dbReference>
<dbReference type="InterPro" id="IPR010998">
    <property type="entry name" value="Integrase_recombinase_N"/>
</dbReference>
<evidence type="ECO:0000313" key="4">
    <source>
        <dbReference type="EMBL" id="RHL64865.1"/>
    </source>
</evidence>
<dbReference type="EMBL" id="QROY01000020">
    <property type="protein sequence ID" value="RHL64865.1"/>
    <property type="molecule type" value="Genomic_DNA"/>
</dbReference>
<dbReference type="Gene3D" id="1.10.443.10">
    <property type="entry name" value="Intergrase catalytic core"/>
    <property type="match status" value="1"/>
</dbReference>